<evidence type="ECO:0000256" key="2">
    <source>
        <dbReference type="SAM" id="Phobius"/>
    </source>
</evidence>
<feature type="coiled-coil region" evidence="1">
    <location>
        <begin position="181"/>
        <end position="208"/>
    </location>
</feature>
<dbReference type="EMBL" id="CP114196">
    <property type="protein sequence ID" value="WAT93633.1"/>
    <property type="molecule type" value="Genomic_DNA"/>
</dbReference>
<geneLocation type="plasmid" evidence="3 4">
    <name>pHLA</name>
</geneLocation>
<sequence length="451" mass="49642">MSDNEAQDANAGKANKSQSSSAKPKVKLLVYVVGATLLVGGASLAAHKMGLIPDFGGPSKVEEIQKLERNLEREITALRQSLPELIKTEIDVITKSEEFGAITELQRQEIAQSIITKIDIPSKVKDEFGKQKSEIVKSTSKAASQNITQTISSTLQQQIDDSITMRLKPYHQFNSAQETFNVSLTNRLDKLESDVNSFEGEFAKLNNSLSNGHTKAARSNERKRLKEFNVVDEIAEGVFAVRAPDRSDNSPHYITLYKSEPFKSKIGNHKVTNIKGEGEDGVLLIGSKYFIDKERQEYTPTELANLRRSQQSKKKVVKPAKESIRKPTAVQVAKTTTQHIGKNTEVNSKVVQPTMAIASSSTVVQPIEAPKMVVPSTGVTYKDGRILLPDYAMITKSQDLNSALVVNLTKTSGERTISVEKGKYYDFIGTVREISADGTICSDTYCIGALR</sequence>
<gene>
    <name evidence="3" type="ORF">O1Q84_26305</name>
</gene>
<reference evidence="3" key="1">
    <citation type="submission" date="2022-12" db="EMBL/GenBank/DDBJ databases">
        <title>Vibrio parahaemolyticus become highly virulent by producing novel Tc toxins.</title>
        <authorList>
            <person name="Yang F."/>
            <person name="You Y."/>
            <person name="Lai Q."/>
            <person name="Xu L."/>
            <person name="Li F."/>
        </authorList>
    </citation>
    <scope>NUCLEOTIDE SEQUENCE</scope>
    <source>
        <strain evidence="3">Vp-HL-202005</strain>
        <plasmid evidence="3">pHLA</plasmid>
    </source>
</reference>
<keyword evidence="3" id="KW-0614">Plasmid</keyword>
<keyword evidence="2" id="KW-0472">Membrane</keyword>
<organism evidence="3 4">
    <name type="scientific">Vibrio parahaemolyticus</name>
    <dbReference type="NCBI Taxonomy" id="670"/>
    <lineage>
        <taxon>Bacteria</taxon>
        <taxon>Pseudomonadati</taxon>
        <taxon>Pseudomonadota</taxon>
        <taxon>Gammaproteobacteria</taxon>
        <taxon>Vibrionales</taxon>
        <taxon>Vibrionaceae</taxon>
        <taxon>Vibrio</taxon>
    </lineage>
</organism>
<dbReference type="AlphaFoldDB" id="A0AA47JMY2"/>
<evidence type="ECO:0000313" key="4">
    <source>
        <dbReference type="Proteomes" id="UP001156560"/>
    </source>
</evidence>
<accession>A0AA47JMY2</accession>
<evidence type="ECO:0000256" key="1">
    <source>
        <dbReference type="SAM" id="Coils"/>
    </source>
</evidence>
<keyword evidence="1" id="KW-0175">Coiled coil</keyword>
<protein>
    <submittedName>
        <fullName evidence="3">Uncharacterized protein</fullName>
    </submittedName>
</protein>
<dbReference type="Proteomes" id="UP001156560">
    <property type="component" value="Plasmid pHLA"/>
</dbReference>
<feature type="transmembrane region" description="Helical" evidence="2">
    <location>
        <begin position="28"/>
        <end position="46"/>
    </location>
</feature>
<keyword evidence="2" id="KW-1133">Transmembrane helix</keyword>
<dbReference type="RefSeq" id="WP_025634010.1">
    <property type="nucleotide sequence ID" value="NZ_CP114196.1"/>
</dbReference>
<name>A0AA47JMY2_VIBPH</name>
<keyword evidence="2" id="KW-0812">Transmembrane</keyword>
<proteinExistence type="predicted"/>
<evidence type="ECO:0000313" key="3">
    <source>
        <dbReference type="EMBL" id="WAT93633.1"/>
    </source>
</evidence>